<protein>
    <recommendedName>
        <fullName evidence="4">Peptidase MA superfamily protein</fullName>
    </recommendedName>
</protein>
<keyword evidence="1" id="KW-0812">Transmembrane</keyword>
<sequence>MTEGDPSVPHPPYGAPPGVAPRRPQRWLWISLTAVLLVLALCTGSAVVIKSLLDEMNRASAAELDEKYNPIRQEEIEALLDAHGKALKGKDLKGFLAPFDPADKGLVAQQTRLFRNLVKVPFAEERFERVTQGEFRRVGEKVTQEITVSFVHRFEKFDLTPVEELYRWTVVRPAKGVPVKVVKAGGLPVDRTRKRDQTTYFPAPWDKWSALHVERTPHTVILVDGPLKREAQRYAPVAERAAAADLSAWRSSGVSGRIPQGFVLSLVKGKKELGSLYRVTHGSPEESGVTIPIPPAGWMDTQGDGDGPDVGGSRVVIDVSDRYFFDSGTELRSVIFRHEFAHALVFNLTQQDPKAVLDDHLELWVVEGFAEWMGFRREPWIRSDRTAQGRQILRSVDYDLPMPTNYTWDMRGRSSYHYWLAHSAIGYIAERYGQRKAFEFVAGHYRGGSVHTLTKEVLGVSYPTFCQQWARYVVGKVR</sequence>
<proteinExistence type="predicted"/>
<keyword evidence="3" id="KW-1185">Reference proteome</keyword>
<name>A0A1C5GW85_9ACTN</name>
<dbReference type="Proteomes" id="UP000198210">
    <property type="component" value="Chromosome I"/>
</dbReference>
<feature type="transmembrane region" description="Helical" evidence="1">
    <location>
        <begin position="27"/>
        <end position="49"/>
    </location>
</feature>
<keyword evidence="1" id="KW-0472">Membrane</keyword>
<keyword evidence="1" id="KW-1133">Transmembrane helix</keyword>
<evidence type="ECO:0000313" key="2">
    <source>
        <dbReference type="EMBL" id="SCG38045.1"/>
    </source>
</evidence>
<evidence type="ECO:0000313" key="3">
    <source>
        <dbReference type="Proteomes" id="UP000198210"/>
    </source>
</evidence>
<organism evidence="2 3">
    <name type="scientific">Micromonospora siamensis</name>
    <dbReference type="NCBI Taxonomy" id="299152"/>
    <lineage>
        <taxon>Bacteria</taxon>
        <taxon>Bacillati</taxon>
        <taxon>Actinomycetota</taxon>
        <taxon>Actinomycetes</taxon>
        <taxon>Micromonosporales</taxon>
        <taxon>Micromonosporaceae</taxon>
        <taxon>Micromonospora</taxon>
    </lineage>
</organism>
<evidence type="ECO:0008006" key="4">
    <source>
        <dbReference type="Google" id="ProtNLM"/>
    </source>
</evidence>
<gene>
    <name evidence="2" type="ORF">GA0074704_0612</name>
</gene>
<dbReference type="AlphaFoldDB" id="A0A1C5GW85"/>
<dbReference type="EMBL" id="LT607751">
    <property type="protein sequence ID" value="SCG38045.1"/>
    <property type="molecule type" value="Genomic_DNA"/>
</dbReference>
<reference evidence="2 3" key="1">
    <citation type="submission" date="2016-06" db="EMBL/GenBank/DDBJ databases">
        <authorList>
            <person name="Kjaerup R.B."/>
            <person name="Dalgaard T.S."/>
            <person name="Juul-Madsen H.R."/>
        </authorList>
    </citation>
    <scope>NUCLEOTIDE SEQUENCE [LARGE SCALE GENOMIC DNA]</scope>
    <source>
        <strain evidence="2 3">DSM 45097</strain>
    </source>
</reference>
<evidence type="ECO:0000256" key="1">
    <source>
        <dbReference type="SAM" id="Phobius"/>
    </source>
</evidence>
<dbReference type="RefSeq" id="WP_157743585.1">
    <property type="nucleotide sequence ID" value="NZ_JBHLYF010000026.1"/>
</dbReference>
<accession>A0A1C5GW85</accession>